<comment type="similarity">
    <text evidence="2">Belongs to the TALE/BELL homeobox family.</text>
</comment>
<dbReference type="FunFam" id="1.10.10.60:FF:000117">
    <property type="entry name" value="BEL1-like homeodomain protein 9"/>
    <property type="match status" value="1"/>
</dbReference>
<dbReference type="InterPro" id="IPR008422">
    <property type="entry name" value="KN_HD"/>
</dbReference>
<evidence type="ECO:0000256" key="8">
    <source>
        <dbReference type="PROSITE-ProRule" id="PRU00108"/>
    </source>
</evidence>
<dbReference type="PANTHER" id="PTHR11850">
    <property type="entry name" value="HOMEOBOX PROTEIN TRANSCRIPTION FACTORS"/>
    <property type="match status" value="1"/>
</dbReference>
<evidence type="ECO:0000313" key="12">
    <source>
        <dbReference type="Proteomes" id="UP000516437"/>
    </source>
</evidence>
<dbReference type="AlphaFoldDB" id="A0A6A1VTM4"/>
<dbReference type="Proteomes" id="UP000516437">
    <property type="component" value="Chromosome 4"/>
</dbReference>
<evidence type="ECO:0000259" key="10">
    <source>
        <dbReference type="PROSITE" id="PS50071"/>
    </source>
</evidence>
<name>A0A6A1VTM4_9ROSI</name>
<evidence type="ECO:0000313" key="11">
    <source>
        <dbReference type="EMBL" id="KAB1216251.1"/>
    </source>
</evidence>
<dbReference type="SMART" id="SM00389">
    <property type="entry name" value="HOX"/>
    <property type="match status" value="1"/>
</dbReference>
<dbReference type="SUPFAM" id="SSF46689">
    <property type="entry name" value="Homeodomain-like"/>
    <property type="match status" value="1"/>
</dbReference>
<gene>
    <name evidence="11" type="ORF">CJ030_MR4G007922</name>
</gene>
<dbReference type="GO" id="GO:0003677">
    <property type="term" value="F:DNA binding"/>
    <property type="evidence" value="ECO:0007669"/>
    <property type="project" value="UniProtKB-UniRule"/>
</dbReference>
<reference evidence="11 12" key="1">
    <citation type="journal article" date="2019" name="Plant Biotechnol. J.">
        <title>The red bayberry genome and genetic basis of sex determination.</title>
        <authorList>
            <person name="Jia H.M."/>
            <person name="Jia H.J."/>
            <person name="Cai Q.L."/>
            <person name="Wang Y."/>
            <person name="Zhao H.B."/>
            <person name="Yang W.F."/>
            <person name="Wang G.Y."/>
            <person name="Li Y.H."/>
            <person name="Zhan D.L."/>
            <person name="Shen Y.T."/>
            <person name="Niu Q.F."/>
            <person name="Chang L."/>
            <person name="Qiu J."/>
            <person name="Zhao L."/>
            <person name="Xie H.B."/>
            <person name="Fu W.Y."/>
            <person name="Jin J."/>
            <person name="Li X.W."/>
            <person name="Jiao Y."/>
            <person name="Zhou C.C."/>
            <person name="Tu T."/>
            <person name="Chai C.Y."/>
            <person name="Gao J.L."/>
            <person name="Fan L.J."/>
            <person name="van de Weg E."/>
            <person name="Wang J.Y."/>
            <person name="Gao Z.S."/>
        </authorList>
    </citation>
    <scope>NUCLEOTIDE SEQUENCE [LARGE SCALE GENOMIC DNA]</scope>
    <source>
        <tissue evidence="11">Leaves</tissue>
    </source>
</reference>
<organism evidence="11 12">
    <name type="scientific">Morella rubra</name>
    <name type="common">Chinese bayberry</name>
    <dbReference type="NCBI Taxonomy" id="262757"/>
    <lineage>
        <taxon>Eukaryota</taxon>
        <taxon>Viridiplantae</taxon>
        <taxon>Streptophyta</taxon>
        <taxon>Embryophyta</taxon>
        <taxon>Tracheophyta</taxon>
        <taxon>Spermatophyta</taxon>
        <taxon>Magnoliopsida</taxon>
        <taxon>eudicotyledons</taxon>
        <taxon>Gunneridae</taxon>
        <taxon>Pentapetalae</taxon>
        <taxon>rosids</taxon>
        <taxon>fabids</taxon>
        <taxon>Fagales</taxon>
        <taxon>Myricaceae</taxon>
        <taxon>Morella</taxon>
    </lineage>
</organism>
<keyword evidence="12" id="KW-1185">Reference proteome</keyword>
<feature type="compositionally biased region" description="Polar residues" evidence="9">
    <location>
        <begin position="257"/>
        <end position="269"/>
    </location>
</feature>
<comment type="caution">
    <text evidence="11">The sequence shown here is derived from an EMBL/GenBank/DDBJ whole genome shotgun (WGS) entry which is preliminary data.</text>
</comment>
<dbReference type="GO" id="GO:0005634">
    <property type="term" value="C:nucleus"/>
    <property type="evidence" value="ECO:0007669"/>
    <property type="project" value="UniProtKB-SubCell"/>
</dbReference>
<dbReference type="InterPro" id="IPR006563">
    <property type="entry name" value="POX_dom"/>
</dbReference>
<evidence type="ECO:0000256" key="6">
    <source>
        <dbReference type="ARBA" id="ARBA00023163"/>
    </source>
</evidence>
<evidence type="ECO:0000256" key="7">
    <source>
        <dbReference type="ARBA" id="ARBA00023242"/>
    </source>
</evidence>
<keyword evidence="7 8" id="KW-0539">Nucleus</keyword>
<dbReference type="SMART" id="SM00574">
    <property type="entry name" value="POX"/>
    <property type="match status" value="1"/>
</dbReference>
<feature type="compositionally biased region" description="Polar residues" evidence="9">
    <location>
        <begin position="479"/>
        <end position="527"/>
    </location>
</feature>
<feature type="domain" description="Homeobox" evidence="10">
    <location>
        <begin position="384"/>
        <end position="447"/>
    </location>
</feature>
<feature type="compositionally biased region" description="Low complexity" evidence="9">
    <location>
        <begin position="119"/>
        <end position="128"/>
    </location>
</feature>
<protein>
    <submittedName>
        <fullName evidence="11">BEL1-like homeodomain protein 1</fullName>
    </submittedName>
</protein>
<evidence type="ECO:0000256" key="4">
    <source>
        <dbReference type="ARBA" id="ARBA00023125"/>
    </source>
</evidence>
<dbReference type="Pfam" id="PF05920">
    <property type="entry name" value="Homeobox_KN"/>
    <property type="match status" value="1"/>
</dbReference>
<dbReference type="PROSITE" id="PS50071">
    <property type="entry name" value="HOMEOBOX_2"/>
    <property type="match status" value="1"/>
</dbReference>
<dbReference type="GO" id="GO:0006355">
    <property type="term" value="P:regulation of DNA-templated transcription"/>
    <property type="evidence" value="ECO:0007669"/>
    <property type="project" value="InterPro"/>
</dbReference>
<feature type="compositionally biased region" description="Basic and acidic residues" evidence="9">
    <location>
        <begin position="457"/>
        <end position="478"/>
    </location>
</feature>
<keyword evidence="4 8" id="KW-0238">DNA-binding</keyword>
<accession>A0A6A1VTM4</accession>
<dbReference type="EMBL" id="RXIC02000022">
    <property type="protein sequence ID" value="KAB1216251.1"/>
    <property type="molecule type" value="Genomic_DNA"/>
</dbReference>
<evidence type="ECO:0000256" key="3">
    <source>
        <dbReference type="ARBA" id="ARBA00023015"/>
    </source>
</evidence>
<dbReference type="InterPro" id="IPR001356">
    <property type="entry name" value="HD"/>
</dbReference>
<dbReference type="CDD" id="cd00086">
    <property type="entry name" value="homeodomain"/>
    <property type="match status" value="1"/>
</dbReference>
<feature type="region of interest" description="Disordered" evidence="9">
    <location>
        <begin position="119"/>
        <end position="150"/>
    </location>
</feature>
<comment type="subcellular location">
    <subcellularLocation>
        <location evidence="1 8">Nucleus</location>
    </subcellularLocation>
</comment>
<evidence type="ECO:0000256" key="1">
    <source>
        <dbReference type="ARBA" id="ARBA00004123"/>
    </source>
</evidence>
<sequence length="708" mass="76943">MGSYYHGGSEIQATADGLQTLYLMNPNYVPYADTQEQQRAANMLLLNSAGNGFNPASLSHMPPPNQHFVGIPLISTNNSGDSNRPSLLPPHEISGLHVIPPSRVHYSLWGPVDHAASATAASSSGGATDMSQMGFGGPTQQGLSLSLSSQRTAYRPLSGEHDTAAPVHVQGISPTSVDDLRTSGNSSSSVSAVSNGITGMQSVVLGSKYLKAAQELLDEVVNVGKGFKVDSGEVTKAKMKMKMKNESRSVVGDGAGESSTKQGAELTTAQRQELQMKKAKLVSMLDEVEQRYRQYYHHIQIVVSSFEQAAGLGSARSYTALALQTISKQFRSLKEAISSQIKATRKSMGEEDSLGAEVEGSRLRYVDQQLRQQRALQQLGMLQHNAWRPQRGLPERAVSVLRAWLFDHFLHPYPKDTDKTMLAKQTGLTRSQVSNWFINARVRLWKPMVEEMYSKEIKEQEQNASDHEDSANKPESNKASRITTMAPQQSSASEKYTNPNVSPTEISNSSMGISSQLGGSNIQTHSGFNLVGSSDVKRSPKKPRSSEAQDSPYKIMSMDMEMKSDETCGEMSNKFGSESQSKDAYLFIGGTESDGGGFGTYPRGDHFGRFNPEQSGPRFHVHGGGVSLSLGLPHCENLSLGGTPQSYFSHQNIQMGTRLEMGMTAGTETDFCASNGGPQSSHSNNGYEEIDIPNRKRFAGQFLPDFVA</sequence>
<keyword evidence="6" id="KW-0804">Transcription</keyword>
<keyword evidence="3" id="KW-0805">Transcription regulation</keyword>
<keyword evidence="5 8" id="KW-0371">Homeobox</keyword>
<proteinExistence type="inferred from homology"/>
<feature type="DNA-binding region" description="Homeobox" evidence="8">
    <location>
        <begin position="386"/>
        <end position="448"/>
    </location>
</feature>
<dbReference type="Pfam" id="PF07526">
    <property type="entry name" value="POX"/>
    <property type="match status" value="1"/>
</dbReference>
<evidence type="ECO:0000256" key="9">
    <source>
        <dbReference type="SAM" id="MobiDB-lite"/>
    </source>
</evidence>
<dbReference type="InterPro" id="IPR009057">
    <property type="entry name" value="Homeodomain-like_sf"/>
</dbReference>
<dbReference type="Gene3D" id="1.10.10.60">
    <property type="entry name" value="Homeodomain-like"/>
    <property type="match status" value="1"/>
</dbReference>
<feature type="region of interest" description="Disordered" evidence="9">
    <location>
        <begin position="245"/>
        <end position="269"/>
    </location>
</feature>
<dbReference type="InterPro" id="IPR050224">
    <property type="entry name" value="TALE_homeobox"/>
</dbReference>
<evidence type="ECO:0000256" key="5">
    <source>
        <dbReference type="ARBA" id="ARBA00023155"/>
    </source>
</evidence>
<dbReference type="OrthoDB" id="10056939at2759"/>
<feature type="region of interest" description="Disordered" evidence="9">
    <location>
        <begin position="457"/>
        <end position="552"/>
    </location>
</feature>
<evidence type="ECO:0000256" key="2">
    <source>
        <dbReference type="ARBA" id="ARBA00006454"/>
    </source>
</evidence>